<protein>
    <submittedName>
        <fullName evidence="1">Tn7 transposition protein C</fullName>
    </submittedName>
</protein>
<gene>
    <name evidence="1" type="ORF">ElyMa_002946800</name>
</gene>
<dbReference type="AlphaFoldDB" id="A0AAV4IAS4"/>
<evidence type="ECO:0000313" key="1">
    <source>
        <dbReference type="EMBL" id="GFS05796.1"/>
    </source>
</evidence>
<organism evidence="1 2">
    <name type="scientific">Elysia marginata</name>
    <dbReference type="NCBI Taxonomy" id="1093978"/>
    <lineage>
        <taxon>Eukaryota</taxon>
        <taxon>Metazoa</taxon>
        <taxon>Spiralia</taxon>
        <taxon>Lophotrochozoa</taxon>
        <taxon>Mollusca</taxon>
        <taxon>Gastropoda</taxon>
        <taxon>Heterobranchia</taxon>
        <taxon>Euthyneura</taxon>
        <taxon>Panpulmonata</taxon>
        <taxon>Sacoglossa</taxon>
        <taxon>Placobranchoidea</taxon>
        <taxon>Plakobranchidae</taxon>
        <taxon>Elysia</taxon>
    </lineage>
</organism>
<comment type="caution">
    <text evidence="1">The sequence shown here is derived from an EMBL/GenBank/DDBJ whole genome shotgun (WGS) entry which is preliminary data.</text>
</comment>
<dbReference type="EMBL" id="BMAT01006085">
    <property type="protein sequence ID" value="GFS05796.1"/>
    <property type="molecule type" value="Genomic_DNA"/>
</dbReference>
<proteinExistence type="predicted"/>
<sequence length="257" mass="29933">MLPLLSEGKNDDGTYNLSRDFKDFMEKMWAYKWIEDTTELPSEEIMQAFYKCTAGIRDYIIKLYQIVQIKLIYDHERGHRKDEIISPDFISETAKNEFHIVIDKIEHLAKHPHKISDIDDMGFNAIPEITKIAEKFKIAAPEEKQEYQEIRNKVSKEEALINKLQAENIDSDRATLIAKCIINQHPDAKDQLRLALNLDADPEFGKQQAPYIKRKPVDLTAFNTNLFRACKPKKDDVNNTYDNLRMNGLTTNLRDFP</sequence>
<evidence type="ECO:0000313" key="2">
    <source>
        <dbReference type="Proteomes" id="UP000762676"/>
    </source>
</evidence>
<name>A0AAV4IAS4_9GAST</name>
<reference evidence="1 2" key="1">
    <citation type="journal article" date="2021" name="Elife">
        <title>Chloroplast acquisition without the gene transfer in kleptoplastic sea slugs, Plakobranchus ocellatus.</title>
        <authorList>
            <person name="Maeda T."/>
            <person name="Takahashi S."/>
            <person name="Yoshida T."/>
            <person name="Shimamura S."/>
            <person name="Takaki Y."/>
            <person name="Nagai Y."/>
            <person name="Toyoda A."/>
            <person name="Suzuki Y."/>
            <person name="Arimoto A."/>
            <person name="Ishii H."/>
            <person name="Satoh N."/>
            <person name="Nishiyama T."/>
            <person name="Hasebe M."/>
            <person name="Maruyama T."/>
            <person name="Minagawa J."/>
            <person name="Obokata J."/>
            <person name="Shigenobu S."/>
        </authorList>
    </citation>
    <scope>NUCLEOTIDE SEQUENCE [LARGE SCALE GENOMIC DNA]</scope>
</reference>
<accession>A0AAV4IAS4</accession>
<keyword evidence="2" id="KW-1185">Reference proteome</keyword>
<dbReference type="Proteomes" id="UP000762676">
    <property type="component" value="Unassembled WGS sequence"/>
</dbReference>